<dbReference type="PANTHER" id="PTHR44591:SF3">
    <property type="entry name" value="RESPONSE REGULATORY DOMAIN-CONTAINING PROTEIN"/>
    <property type="match status" value="1"/>
</dbReference>
<dbReference type="InterPro" id="IPR000014">
    <property type="entry name" value="PAS"/>
</dbReference>
<dbReference type="GO" id="GO:0000160">
    <property type="term" value="P:phosphorelay signal transduction system"/>
    <property type="evidence" value="ECO:0007669"/>
    <property type="project" value="InterPro"/>
</dbReference>
<gene>
    <name evidence="5" type="ORF">G3M70_01955</name>
</gene>
<evidence type="ECO:0000256" key="1">
    <source>
        <dbReference type="ARBA" id="ARBA00022553"/>
    </source>
</evidence>
<dbReference type="SUPFAM" id="SSF52172">
    <property type="entry name" value="CheY-like"/>
    <property type="match status" value="1"/>
</dbReference>
<dbReference type="PANTHER" id="PTHR44591">
    <property type="entry name" value="STRESS RESPONSE REGULATOR PROTEIN 1"/>
    <property type="match status" value="1"/>
</dbReference>
<organism evidence="5 6">
    <name type="scientific">Candidatus Nitronauta litoralis</name>
    <dbReference type="NCBI Taxonomy" id="2705533"/>
    <lineage>
        <taxon>Bacteria</taxon>
        <taxon>Pseudomonadati</taxon>
        <taxon>Nitrospinota/Tectimicrobiota group</taxon>
        <taxon>Nitrospinota</taxon>
        <taxon>Nitrospinia</taxon>
        <taxon>Nitrospinales</taxon>
        <taxon>Nitrospinaceae</taxon>
        <taxon>Candidatus Nitronauta</taxon>
    </lineage>
</organism>
<evidence type="ECO:0000313" key="5">
    <source>
        <dbReference type="EMBL" id="QPJ60717.1"/>
    </source>
</evidence>
<dbReference type="InterPro" id="IPR035965">
    <property type="entry name" value="PAS-like_dom_sf"/>
</dbReference>
<dbReference type="Pfam" id="PF00072">
    <property type="entry name" value="Response_reg"/>
    <property type="match status" value="1"/>
</dbReference>
<dbReference type="Proteomes" id="UP000594688">
    <property type="component" value="Chromosome"/>
</dbReference>
<dbReference type="InterPro" id="IPR001789">
    <property type="entry name" value="Sig_transdc_resp-reg_receiver"/>
</dbReference>
<dbReference type="PROSITE" id="PS50110">
    <property type="entry name" value="RESPONSE_REGULATORY"/>
    <property type="match status" value="1"/>
</dbReference>
<feature type="domain" description="Response regulatory" evidence="3">
    <location>
        <begin position="7"/>
        <end position="122"/>
    </location>
</feature>
<dbReference type="InterPro" id="IPR050595">
    <property type="entry name" value="Bact_response_regulator"/>
</dbReference>
<dbReference type="KEGG" id="nli:G3M70_01955"/>
<accession>A0A7T0BTW0</accession>
<feature type="modified residue" description="4-aspartylphosphate" evidence="2">
    <location>
        <position position="57"/>
    </location>
</feature>
<protein>
    <submittedName>
        <fullName evidence="5">Response regulator</fullName>
    </submittedName>
</protein>
<dbReference type="Gene3D" id="3.30.450.20">
    <property type="entry name" value="PAS domain"/>
    <property type="match status" value="1"/>
</dbReference>
<name>A0A7T0BTW0_9BACT</name>
<proteinExistence type="predicted"/>
<dbReference type="SUPFAM" id="SSF55785">
    <property type="entry name" value="PYP-like sensor domain (PAS domain)"/>
    <property type="match status" value="1"/>
</dbReference>
<dbReference type="AlphaFoldDB" id="A0A7T0BTW0"/>
<dbReference type="InterPro" id="IPR011006">
    <property type="entry name" value="CheY-like_superfamily"/>
</dbReference>
<evidence type="ECO:0000259" key="3">
    <source>
        <dbReference type="PROSITE" id="PS50110"/>
    </source>
</evidence>
<feature type="domain" description="PAS" evidence="4">
    <location>
        <begin position="134"/>
        <end position="190"/>
    </location>
</feature>
<sequence length="338" mass="38113">METTETKILIVEDETLVSLHLKRSLENLGYKVSDTVGSGEKALNHLSEDTPDLILMDIMLDGKLDGISTSEKIKNKHKVPIIYLSAYSDNKTLGRAKLTEPSGYLTKPFKDQDLKTTIELALHNFKSEDKKDKDYGWILKILNSANCPLLACDPEGVIQIATKSIENLFEVSPEKFLGSPLESIIEISNPLGNDVNLDVQQNLRKRNMLYFGWMNIKAFGKEVNGASVILQPLINEDKELIGGALVLKKKEEEKMEIVEQNQLNNNLCELINQIVKPALDIEMCPWCKKIYDPNQKKWVNIEIFIRQKTIDDTSHCICPGCATSLGLDLKKIKKDNLN</sequence>
<dbReference type="EMBL" id="CP048685">
    <property type="protein sequence ID" value="QPJ60717.1"/>
    <property type="molecule type" value="Genomic_DNA"/>
</dbReference>
<evidence type="ECO:0000256" key="2">
    <source>
        <dbReference type="PROSITE-ProRule" id="PRU00169"/>
    </source>
</evidence>
<reference evidence="5 6" key="1">
    <citation type="submission" date="2020-02" db="EMBL/GenBank/DDBJ databases">
        <title>Genomic and physiological characterization of two novel Nitrospinaceae genera.</title>
        <authorList>
            <person name="Mueller A.J."/>
            <person name="Jung M.-Y."/>
            <person name="Strachan C.R."/>
            <person name="Herbold C.W."/>
            <person name="Kirkegaard R.H."/>
            <person name="Daims H."/>
        </authorList>
    </citation>
    <scope>NUCLEOTIDE SEQUENCE [LARGE SCALE GENOMIC DNA]</scope>
    <source>
        <strain evidence="5">EB</strain>
    </source>
</reference>
<dbReference type="SMART" id="SM00448">
    <property type="entry name" value="REC"/>
    <property type="match status" value="1"/>
</dbReference>
<dbReference type="CDD" id="cd17534">
    <property type="entry name" value="REC_DC-like"/>
    <property type="match status" value="1"/>
</dbReference>
<evidence type="ECO:0000259" key="4">
    <source>
        <dbReference type="PROSITE" id="PS50112"/>
    </source>
</evidence>
<evidence type="ECO:0000313" key="6">
    <source>
        <dbReference type="Proteomes" id="UP000594688"/>
    </source>
</evidence>
<keyword evidence="1 2" id="KW-0597">Phosphoprotein</keyword>
<dbReference type="PROSITE" id="PS50112">
    <property type="entry name" value="PAS"/>
    <property type="match status" value="1"/>
</dbReference>
<dbReference type="Gene3D" id="3.40.50.2300">
    <property type="match status" value="1"/>
</dbReference>